<reference evidence="1 2" key="1">
    <citation type="submission" date="2020-04" db="EMBL/GenBank/DDBJ databases">
        <title>Genome sequencing of novel species.</title>
        <authorList>
            <person name="Heo J."/>
            <person name="Kim S.-J."/>
            <person name="Kim J.-S."/>
            <person name="Hong S.-B."/>
            <person name="Kwon S.-W."/>
        </authorList>
    </citation>
    <scope>NUCLEOTIDE SEQUENCE [LARGE SCALE GENOMIC DNA]</scope>
    <source>
        <strain evidence="1 2">CJU-R4</strain>
    </source>
</reference>
<dbReference type="InterPro" id="IPR026341">
    <property type="entry name" value="T9SS_type_B"/>
</dbReference>
<gene>
    <name evidence="1" type="ORF">HH216_19335</name>
</gene>
<dbReference type="EMBL" id="CP051677">
    <property type="protein sequence ID" value="QJD80338.1"/>
    <property type="molecule type" value="Genomic_DNA"/>
</dbReference>
<name>A0A7L5DUR9_9BACT</name>
<dbReference type="Pfam" id="PF13585">
    <property type="entry name" value="CHU_C"/>
    <property type="match status" value="1"/>
</dbReference>
<dbReference type="Gene3D" id="2.60.40.10">
    <property type="entry name" value="Immunoglobulins"/>
    <property type="match status" value="1"/>
</dbReference>
<sequence length="445" mass="47433">MAKRRASAVGHDVVLADSRAAGGVHGDPKLQNHLRQRHRIGRGTGSAQRLAPADLTAQKAPFCDGDTITLKTTDPGGLQYSWRRDGQLLNNEQRSSLRTSRSGTYIVSVSATGGGCANADTLQIKLSPRPDARLQASATSFCEGDSVLLSASTEAGYRYQWLPVGIAGGSRLTVREGGTYRVQVTDATGCSALSGWITVQRKARPTVQLDSIPPFCQPGGGPVTLRGTPTDGTYAGAGVAGNQFNPGAAGLGRHRVSYTIQSGNGCPAEAVRWIGVSDGLQLKLPPRYPLARGGRVQLEPTPNYPIARASWSPPTGLDNPTTETPWAAPDQTTTYRLQAIDVAGCPASGETTVEVVERIYIPDAFSPNGDGVNDVWDVRNVAAFTDCEVAVYNRWGEVVFRSTGYATSWNGTYQQQVVEPGVYTYQIRLISPLPAVYKGSITVLK</sequence>
<dbReference type="AlphaFoldDB" id="A0A7L5DUR9"/>
<keyword evidence="2" id="KW-1185">Reference proteome</keyword>
<evidence type="ECO:0000313" key="2">
    <source>
        <dbReference type="Proteomes" id="UP000501128"/>
    </source>
</evidence>
<evidence type="ECO:0000313" key="1">
    <source>
        <dbReference type="EMBL" id="QJD80338.1"/>
    </source>
</evidence>
<dbReference type="Proteomes" id="UP000501128">
    <property type="component" value="Chromosome"/>
</dbReference>
<dbReference type="KEGG" id="srho:HH216_19335"/>
<protein>
    <submittedName>
        <fullName evidence="1">T9SS type B sorting domain-containing protein</fullName>
    </submittedName>
</protein>
<organism evidence="1 2">
    <name type="scientific">Spirosoma rhododendri</name>
    <dbReference type="NCBI Taxonomy" id="2728024"/>
    <lineage>
        <taxon>Bacteria</taxon>
        <taxon>Pseudomonadati</taxon>
        <taxon>Bacteroidota</taxon>
        <taxon>Cytophagia</taxon>
        <taxon>Cytophagales</taxon>
        <taxon>Cytophagaceae</taxon>
        <taxon>Spirosoma</taxon>
    </lineage>
</organism>
<dbReference type="InterPro" id="IPR013783">
    <property type="entry name" value="Ig-like_fold"/>
</dbReference>
<dbReference type="NCBIfam" id="TIGR04131">
    <property type="entry name" value="Bac_Flav_CTERM"/>
    <property type="match status" value="1"/>
</dbReference>
<proteinExistence type="predicted"/>
<accession>A0A7L5DUR9</accession>